<dbReference type="InterPro" id="IPR036396">
    <property type="entry name" value="Cyt_P450_sf"/>
</dbReference>
<dbReference type="PANTHER" id="PTHR24305">
    <property type="entry name" value="CYTOCHROME P450"/>
    <property type="match status" value="1"/>
</dbReference>
<dbReference type="InterPro" id="IPR001128">
    <property type="entry name" value="Cyt_P450"/>
</dbReference>
<name>A0A8H3XFV0_GIGMA</name>
<dbReference type="Pfam" id="PF00067">
    <property type="entry name" value="p450"/>
    <property type="match status" value="1"/>
</dbReference>
<comment type="caution">
    <text evidence="7">The sequence shown here is derived from an EMBL/GenBank/DDBJ whole genome shotgun (WGS) entry which is preliminary data.</text>
</comment>
<dbReference type="OrthoDB" id="1470350at2759"/>
<dbReference type="PRINTS" id="PR00463">
    <property type="entry name" value="EP450I"/>
</dbReference>
<keyword evidence="5 6" id="KW-0349">Heme</keyword>
<evidence type="ECO:0000256" key="4">
    <source>
        <dbReference type="ARBA" id="ARBA00023004"/>
    </source>
</evidence>
<dbReference type="AlphaFoldDB" id="A0A8H3XFV0"/>
<dbReference type="InterPro" id="IPR017972">
    <property type="entry name" value="Cyt_P450_CS"/>
</dbReference>
<dbReference type="Gene3D" id="1.10.630.10">
    <property type="entry name" value="Cytochrome P450"/>
    <property type="match status" value="1"/>
</dbReference>
<evidence type="ECO:0000256" key="5">
    <source>
        <dbReference type="PIRSR" id="PIRSR602401-1"/>
    </source>
</evidence>
<evidence type="ECO:0000256" key="1">
    <source>
        <dbReference type="ARBA" id="ARBA00001971"/>
    </source>
</evidence>
<dbReference type="Proteomes" id="UP000439903">
    <property type="component" value="Unassembled WGS sequence"/>
</dbReference>
<keyword evidence="4 5" id="KW-0408">Iron</keyword>
<dbReference type="GO" id="GO:0016705">
    <property type="term" value="F:oxidoreductase activity, acting on paired donors, with incorporation or reduction of molecular oxygen"/>
    <property type="evidence" value="ECO:0007669"/>
    <property type="project" value="InterPro"/>
</dbReference>
<comment type="cofactor">
    <cofactor evidence="1 5">
        <name>heme</name>
        <dbReference type="ChEBI" id="CHEBI:30413"/>
    </cofactor>
</comment>
<gene>
    <name evidence="7" type="ORF">F8M41_002078</name>
</gene>
<dbReference type="InterPro" id="IPR002401">
    <property type="entry name" value="Cyt_P450_E_grp-I"/>
</dbReference>
<evidence type="ECO:0000256" key="3">
    <source>
        <dbReference type="ARBA" id="ARBA00022723"/>
    </source>
</evidence>
<keyword evidence="8" id="KW-1185">Reference proteome</keyword>
<evidence type="ECO:0000256" key="2">
    <source>
        <dbReference type="ARBA" id="ARBA00010617"/>
    </source>
</evidence>
<evidence type="ECO:0000256" key="6">
    <source>
        <dbReference type="RuleBase" id="RU000461"/>
    </source>
</evidence>
<organism evidence="7 8">
    <name type="scientific">Gigaspora margarita</name>
    <dbReference type="NCBI Taxonomy" id="4874"/>
    <lineage>
        <taxon>Eukaryota</taxon>
        <taxon>Fungi</taxon>
        <taxon>Fungi incertae sedis</taxon>
        <taxon>Mucoromycota</taxon>
        <taxon>Glomeromycotina</taxon>
        <taxon>Glomeromycetes</taxon>
        <taxon>Diversisporales</taxon>
        <taxon>Gigasporaceae</taxon>
        <taxon>Gigaspora</taxon>
    </lineage>
</organism>
<protein>
    <submittedName>
        <fullName evidence="7">Cytochrome P450</fullName>
    </submittedName>
</protein>
<evidence type="ECO:0000313" key="7">
    <source>
        <dbReference type="EMBL" id="KAF0451030.1"/>
    </source>
</evidence>
<dbReference type="GO" id="GO:0004497">
    <property type="term" value="F:monooxygenase activity"/>
    <property type="evidence" value="ECO:0007669"/>
    <property type="project" value="UniProtKB-KW"/>
</dbReference>
<dbReference type="PRINTS" id="PR00385">
    <property type="entry name" value="P450"/>
</dbReference>
<dbReference type="GO" id="GO:0020037">
    <property type="term" value="F:heme binding"/>
    <property type="evidence" value="ECO:0007669"/>
    <property type="project" value="InterPro"/>
</dbReference>
<keyword evidence="6" id="KW-0560">Oxidoreductase</keyword>
<keyword evidence="6" id="KW-0503">Monooxygenase</keyword>
<dbReference type="PANTHER" id="PTHR24305:SF166">
    <property type="entry name" value="CYTOCHROME P450 12A4, MITOCHONDRIAL-RELATED"/>
    <property type="match status" value="1"/>
</dbReference>
<accession>A0A8H3XFV0</accession>
<dbReference type="GO" id="GO:0005506">
    <property type="term" value="F:iron ion binding"/>
    <property type="evidence" value="ECO:0007669"/>
    <property type="project" value="InterPro"/>
</dbReference>
<comment type="similarity">
    <text evidence="2 6">Belongs to the cytochrome P450 family.</text>
</comment>
<keyword evidence="3 5" id="KW-0479">Metal-binding</keyword>
<dbReference type="PROSITE" id="PS00086">
    <property type="entry name" value="CYTOCHROME_P450"/>
    <property type="match status" value="1"/>
</dbReference>
<reference evidence="7 8" key="1">
    <citation type="journal article" date="2019" name="Environ. Microbiol.">
        <title>At the nexus of three kingdoms: the genome of the mycorrhizal fungus Gigaspora margarita provides insights into plant, endobacterial and fungal interactions.</title>
        <authorList>
            <person name="Venice F."/>
            <person name="Ghignone S."/>
            <person name="Salvioli di Fossalunga A."/>
            <person name="Amselem J."/>
            <person name="Novero M."/>
            <person name="Xianan X."/>
            <person name="Sedzielewska Toro K."/>
            <person name="Morin E."/>
            <person name="Lipzen A."/>
            <person name="Grigoriev I.V."/>
            <person name="Henrissat B."/>
            <person name="Martin F.M."/>
            <person name="Bonfante P."/>
        </authorList>
    </citation>
    <scope>NUCLEOTIDE SEQUENCE [LARGE SCALE GENOMIC DNA]</scope>
    <source>
        <strain evidence="7 8">BEG34</strain>
    </source>
</reference>
<dbReference type="InterPro" id="IPR050121">
    <property type="entry name" value="Cytochrome_P450_monoxygenase"/>
</dbReference>
<proteinExistence type="inferred from homology"/>
<dbReference type="SUPFAM" id="SSF48264">
    <property type="entry name" value="Cytochrome P450"/>
    <property type="match status" value="1"/>
</dbReference>
<sequence length="492" mass="56439">MYYYLAVIATFIGYILYKCYIHPFYFSPLRKIPGPPFENFFLGHYASLLKNEPAVAFSQLKKQYGGIFRFHSLFNEPHIVVSDPKLVQTILVNRSYDFSKHFNRSVVKDFFGNGILLAEGAVHKRQRKMMTPSFSFNNIKEMFPTFVQAGYKLKDLWMKQIGDKKEERITITDLIPKITLDVIGLVGFNYEFNSTTSNSELAQAYNVLFGRNPSPTYIAFVNLFPIIRKFPIPYNNRFYNAVRVTNEISERLITEQKNSPIQGKDILSYLVKANEKLPVNEQLKHDELIGQVMTLLVGGHDTTSTALSWALYFIAKTPDIQDRLRKELFDVSTDRNHQPTIEELEQLKYLDCILKETLRIIPPVVALGRHPVKNEILDGYVIPKGTPLLIPIYAIHHDPLVWGEDADNFNPSRWLNPEISSKVSTSTFIPFSAGPKNCIGMKIAQLEFKSILSTLIRNFEFKVVEGFNFKMKSIGFAKPIPGIDLWVSKIEN</sequence>
<evidence type="ECO:0000313" key="8">
    <source>
        <dbReference type="Proteomes" id="UP000439903"/>
    </source>
</evidence>
<feature type="binding site" description="axial binding residue" evidence="5">
    <location>
        <position position="438"/>
    </location>
    <ligand>
        <name>heme</name>
        <dbReference type="ChEBI" id="CHEBI:30413"/>
    </ligand>
    <ligandPart>
        <name>Fe</name>
        <dbReference type="ChEBI" id="CHEBI:18248"/>
    </ligandPart>
</feature>
<dbReference type="EMBL" id="WTPW01001175">
    <property type="protein sequence ID" value="KAF0451030.1"/>
    <property type="molecule type" value="Genomic_DNA"/>
</dbReference>
<dbReference type="CDD" id="cd11069">
    <property type="entry name" value="CYP_FUM15-like"/>
    <property type="match status" value="1"/>
</dbReference>